<dbReference type="EMBL" id="JBHUMQ010000042">
    <property type="protein sequence ID" value="MFD2695329.1"/>
    <property type="molecule type" value="Genomic_DNA"/>
</dbReference>
<sequence>MGFDFSTRNLNSQQKHIIAGRKKNEELIKEDHERIEQIKVKEKEKKIYTFEKSKELEQYVIQTASDRGIGVNLTGQLNSEISDHLDFRWINNEKLSTMQRIEHYFSIPFDLSETKVDELLAEEFGKIKNLKK</sequence>
<protein>
    <submittedName>
        <fullName evidence="1">Uncharacterized protein</fullName>
    </submittedName>
</protein>
<comment type="caution">
    <text evidence="1">The sequence shown here is derived from an EMBL/GenBank/DDBJ whole genome shotgun (WGS) entry which is preliminary data.</text>
</comment>
<evidence type="ECO:0000313" key="1">
    <source>
        <dbReference type="EMBL" id="MFD2695329.1"/>
    </source>
</evidence>
<reference evidence="2" key="1">
    <citation type="journal article" date="2019" name="Int. J. Syst. Evol. Microbiol.">
        <title>The Global Catalogue of Microorganisms (GCM) 10K type strain sequencing project: providing services to taxonomists for standard genome sequencing and annotation.</title>
        <authorList>
            <consortium name="The Broad Institute Genomics Platform"/>
            <consortium name="The Broad Institute Genome Sequencing Center for Infectious Disease"/>
            <person name="Wu L."/>
            <person name="Ma J."/>
        </authorList>
    </citation>
    <scope>NUCLEOTIDE SEQUENCE [LARGE SCALE GENOMIC DNA]</scope>
    <source>
        <strain evidence="2">TISTR 2466</strain>
    </source>
</reference>
<name>A0ABW5S7N9_9BACL</name>
<gene>
    <name evidence="1" type="ORF">ACFSUE_17125</name>
</gene>
<evidence type="ECO:0000313" key="2">
    <source>
        <dbReference type="Proteomes" id="UP001597399"/>
    </source>
</evidence>
<dbReference type="Proteomes" id="UP001597399">
    <property type="component" value="Unassembled WGS sequence"/>
</dbReference>
<dbReference type="RefSeq" id="WP_253062591.1">
    <property type="nucleotide sequence ID" value="NZ_JAMXWM010000014.1"/>
</dbReference>
<keyword evidence="2" id="KW-1185">Reference proteome</keyword>
<accession>A0ABW5S7N9</accession>
<organism evidence="1 2">
    <name type="scientific">Sporolactobacillus shoreicorticis</name>
    <dbReference type="NCBI Taxonomy" id="1923877"/>
    <lineage>
        <taxon>Bacteria</taxon>
        <taxon>Bacillati</taxon>
        <taxon>Bacillota</taxon>
        <taxon>Bacilli</taxon>
        <taxon>Bacillales</taxon>
        <taxon>Sporolactobacillaceae</taxon>
        <taxon>Sporolactobacillus</taxon>
    </lineage>
</organism>
<proteinExistence type="predicted"/>